<gene>
    <name evidence="1" type="ORF">B5K06_24620</name>
</gene>
<organism evidence="1 2">
    <name type="scientific">Rhizobium grahamii</name>
    <dbReference type="NCBI Taxonomy" id="1120045"/>
    <lineage>
        <taxon>Bacteria</taxon>
        <taxon>Pseudomonadati</taxon>
        <taxon>Pseudomonadota</taxon>
        <taxon>Alphaproteobacteria</taxon>
        <taxon>Hyphomicrobiales</taxon>
        <taxon>Rhizobiaceae</taxon>
        <taxon>Rhizobium/Agrobacterium group</taxon>
        <taxon>Rhizobium</taxon>
    </lineage>
</organism>
<dbReference type="EMBL" id="NAAC01000031">
    <property type="protein sequence ID" value="RDJ05641.1"/>
    <property type="molecule type" value="Genomic_DNA"/>
</dbReference>
<name>A0A370KIE2_9HYPH</name>
<dbReference type="InterPro" id="IPR024572">
    <property type="entry name" value="RcnB"/>
</dbReference>
<sequence>MKPFAFAIAGMMLAVSHSQADQWREPVEAGYRLDKGRPMPNRRFYKSIIDYRHYGLREPGAGQQWLRVDNHFVLLNTTTGVILSMARI</sequence>
<dbReference type="OrthoDB" id="9808839at2"/>
<comment type="caution">
    <text evidence="1">The sequence shown here is derived from an EMBL/GenBank/DDBJ whole genome shotgun (WGS) entry which is preliminary data.</text>
</comment>
<accession>A0A370KIE2</accession>
<evidence type="ECO:0000313" key="1">
    <source>
        <dbReference type="EMBL" id="RDJ05641.1"/>
    </source>
</evidence>
<evidence type="ECO:0008006" key="3">
    <source>
        <dbReference type="Google" id="ProtNLM"/>
    </source>
</evidence>
<evidence type="ECO:0000313" key="2">
    <source>
        <dbReference type="Proteomes" id="UP000254939"/>
    </source>
</evidence>
<proteinExistence type="predicted"/>
<reference evidence="1 2" key="1">
    <citation type="submission" date="2017-03" db="EMBL/GenBank/DDBJ databases">
        <title>Genome analysis of Rhizobial strains effectives or ineffectives for nitrogen fixation isolated from bean seeds.</title>
        <authorList>
            <person name="Peralta H."/>
            <person name="Aguilar-Vera A."/>
            <person name="Mora Y."/>
            <person name="Vargas-Lagunas C."/>
            <person name="Girard L."/>
            <person name="Mora J."/>
        </authorList>
    </citation>
    <scope>NUCLEOTIDE SEQUENCE [LARGE SCALE GENOMIC DNA]</scope>
    <source>
        <strain evidence="1 2">CCGM3</strain>
    </source>
</reference>
<dbReference type="Proteomes" id="UP000254939">
    <property type="component" value="Unassembled WGS sequence"/>
</dbReference>
<dbReference type="RefSeq" id="WP_016557949.1">
    <property type="nucleotide sequence ID" value="NZ_KZ857266.1"/>
</dbReference>
<dbReference type="AlphaFoldDB" id="A0A370KIE2"/>
<dbReference type="Pfam" id="PF11776">
    <property type="entry name" value="RcnB"/>
    <property type="match status" value="1"/>
</dbReference>
<protein>
    <recommendedName>
        <fullName evidence="3">RcnB family protein</fullName>
    </recommendedName>
</protein>
<dbReference type="Gene3D" id="3.10.450.160">
    <property type="entry name" value="inner membrane protein cigr"/>
    <property type="match status" value="1"/>
</dbReference>